<dbReference type="HOGENOM" id="CLU_163627_0_0_1"/>
<dbReference type="Proteomes" id="UP000026960">
    <property type="component" value="Chromosome 8"/>
</dbReference>
<keyword evidence="3" id="KW-1185">Reference proteome</keyword>
<proteinExistence type="predicted"/>
<dbReference type="Gramene" id="OBART08G04150.1">
    <property type="protein sequence ID" value="OBART08G04150.1"/>
    <property type="gene ID" value="OBART08G04150"/>
</dbReference>
<reference evidence="2" key="1">
    <citation type="journal article" date="2009" name="Rice">
        <title>De Novo Next Generation Sequencing of Plant Genomes.</title>
        <authorList>
            <person name="Rounsley S."/>
            <person name="Marri P.R."/>
            <person name="Yu Y."/>
            <person name="He R."/>
            <person name="Sisneros N."/>
            <person name="Goicoechea J.L."/>
            <person name="Lee S.J."/>
            <person name="Angelova A."/>
            <person name="Kudrna D."/>
            <person name="Luo M."/>
            <person name="Affourtit J."/>
            <person name="Desany B."/>
            <person name="Knight J."/>
            <person name="Niazi F."/>
            <person name="Egholm M."/>
            <person name="Wing R.A."/>
        </authorList>
    </citation>
    <scope>NUCLEOTIDE SEQUENCE [LARGE SCALE GENOMIC DNA]</scope>
    <source>
        <strain evidence="2">cv. IRGC 105608</strain>
    </source>
</reference>
<evidence type="ECO:0000313" key="2">
    <source>
        <dbReference type="EnsemblPlants" id="OBART08G04150.1"/>
    </source>
</evidence>
<protein>
    <submittedName>
        <fullName evidence="2">Uncharacterized protein</fullName>
    </submittedName>
</protein>
<dbReference type="AlphaFoldDB" id="A0A0D3GWR3"/>
<evidence type="ECO:0000256" key="1">
    <source>
        <dbReference type="SAM" id="MobiDB-lite"/>
    </source>
</evidence>
<reference evidence="2" key="2">
    <citation type="submission" date="2015-03" db="UniProtKB">
        <authorList>
            <consortium name="EnsemblPlants"/>
        </authorList>
    </citation>
    <scope>IDENTIFICATION</scope>
</reference>
<dbReference type="PaxDb" id="65489-OBART08G04150.1"/>
<accession>A0A0D3GWR3</accession>
<feature type="region of interest" description="Disordered" evidence="1">
    <location>
        <begin position="93"/>
        <end position="124"/>
    </location>
</feature>
<name>A0A0D3GWR3_9ORYZ</name>
<evidence type="ECO:0000313" key="3">
    <source>
        <dbReference type="Proteomes" id="UP000026960"/>
    </source>
</evidence>
<organism evidence="2">
    <name type="scientific">Oryza barthii</name>
    <dbReference type="NCBI Taxonomy" id="65489"/>
    <lineage>
        <taxon>Eukaryota</taxon>
        <taxon>Viridiplantae</taxon>
        <taxon>Streptophyta</taxon>
        <taxon>Embryophyta</taxon>
        <taxon>Tracheophyta</taxon>
        <taxon>Spermatophyta</taxon>
        <taxon>Magnoliopsida</taxon>
        <taxon>Liliopsida</taxon>
        <taxon>Poales</taxon>
        <taxon>Poaceae</taxon>
        <taxon>BOP clade</taxon>
        <taxon>Oryzoideae</taxon>
        <taxon>Oryzeae</taxon>
        <taxon>Oryzinae</taxon>
        <taxon>Oryza</taxon>
    </lineage>
</organism>
<dbReference type="EnsemblPlants" id="OBART08G04150.1">
    <property type="protein sequence ID" value="OBART08G04150.1"/>
    <property type="gene ID" value="OBART08G04150"/>
</dbReference>
<sequence>MVTGNTVTCTLFRDEGYNDLTASLQQTPLFREVYIKADLVQKKKVRVRCKRTEKGNLQVCNKRQRTEKGNLQICNKHIKADLVQKKKAYWNRRRKERMTSSVPPCSEGSCKMIRRGVRVPPPPP</sequence>